<dbReference type="Proteomes" id="UP000694580">
    <property type="component" value="Chromosome 10"/>
</dbReference>
<organism evidence="2 3">
    <name type="scientific">Denticeps clupeoides</name>
    <name type="common">denticle herring</name>
    <dbReference type="NCBI Taxonomy" id="299321"/>
    <lineage>
        <taxon>Eukaryota</taxon>
        <taxon>Metazoa</taxon>
        <taxon>Chordata</taxon>
        <taxon>Craniata</taxon>
        <taxon>Vertebrata</taxon>
        <taxon>Euteleostomi</taxon>
        <taxon>Actinopterygii</taxon>
        <taxon>Neopterygii</taxon>
        <taxon>Teleostei</taxon>
        <taxon>Clupei</taxon>
        <taxon>Clupeiformes</taxon>
        <taxon>Denticipitoidei</taxon>
        <taxon>Denticipitidae</taxon>
        <taxon>Denticeps</taxon>
    </lineage>
</organism>
<dbReference type="Gene3D" id="2.30.29.30">
    <property type="entry name" value="Pleckstrin-homology domain (PH domain)/Phosphotyrosine-binding domain (PTB)"/>
    <property type="match status" value="1"/>
</dbReference>
<dbReference type="PANTHER" id="PTHR14383">
    <property type="entry name" value="SWAP-70 RECOMBINASE"/>
    <property type="match status" value="1"/>
</dbReference>
<dbReference type="AlphaFoldDB" id="A0AAY4ERM3"/>
<dbReference type="PANTHER" id="PTHR14383:SF2">
    <property type="entry name" value="DIFFERENTIALLY EXPRESSED IN FDCP 6 HOMOLOG"/>
    <property type="match status" value="1"/>
</dbReference>
<dbReference type="GeneTree" id="ENSGT01110000270988"/>
<accession>A0AAY4ERM3</accession>
<evidence type="ECO:0000313" key="3">
    <source>
        <dbReference type="Proteomes" id="UP000694580"/>
    </source>
</evidence>
<evidence type="ECO:0000259" key="1">
    <source>
        <dbReference type="PROSITE" id="PS50003"/>
    </source>
</evidence>
<protein>
    <recommendedName>
        <fullName evidence="1">PH domain-containing protein</fullName>
    </recommendedName>
</protein>
<dbReference type="GO" id="GO:0005634">
    <property type="term" value="C:nucleus"/>
    <property type="evidence" value="ECO:0007669"/>
    <property type="project" value="TreeGrafter"/>
</dbReference>
<reference evidence="2 3" key="1">
    <citation type="submission" date="2020-06" db="EMBL/GenBank/DDBJ databases">
        <authorList>
            <consortium name="Wellcome Sanger Institute Data Sharing"/>
        </authorList>
    </citation>
    <scope>NUCLEOTIDE SEQUENCE [LARGE SCALE GENOMIC DNA]</scope>
</reference>
<dbReference type="InterPro" id="IPR011993">
    <property type="entry name" value="PH-like_dom_sf"/>
</dbReference>
<evidence type="ECO:0000313" key="2">
    <source>
        <dbReference type="Ensembl" id="ENSDCDP00010060013.1"/>
    </source>
</evidence>
<name>A0AAY4ERM3_9TELE</name>
<reference evidence="2" key="2">
    <citation type="submission" date="2025-08" db="UniProtKB">
        <authorList>
            <consortium name="Ensembl"/>
        </authorList>
    </citation>
    <scope>IDENTIFICATION</scope>
</reference>
<dbReference type="Ensembl" id="ENSDCDT00010070748.1">
    <property type="protein sequence ID" value="ENSDCDP00010060013.1"/>
    <property type="gene ID" value="ENSDCDG00010033447.1"/>
</dbReference>
<dbReference type="GO" id="GO:0005737">
    <property type="term" value="C:cytoplasm"/>
    <property type="evidence" value="ECO:0007669"/>
    <property type="project" value="TreeGrafter"/>
</dbReference>
<keyword evidence="3" id="KW-1185">Reference proteome</keyword>
<reference evidence="2" key="3">
    <citation type="submission" date="2025-09" db="UniProtKB">
        <authorList>
            <consortium name="Ensembl"/>
        </authorList>
    </citation>
    <scope>IDENTIFICATION</scope>
</reference>
<dbReference type="Pfam" id="PF00169">
    <property type="entry name" value="PH"/>
    <property type="match status" value="1"/>
</dbReference>
<dbReference type="PROSITE" id="PS50003">
    <property type="entry name" value="PH_DOMAIN"/>
    <property type="match status" value="1"/>
</dbReference>
<proteinExistence type="predicted"/>
<feature type="domain" description="PH" evidence="1">
    <location>
        <begin position="1"/>
        <end position="74"/>
    </location>
</feature>
<dbReference type="SUPFAM" id="SSF50729">
    <property type="entry name" value="PH domain-like"/>
    <property type="match status" value="1"/>
</dbReference>
<sequence length="74" mass="8339">MADGDSNRQLRRNWKERWFTLKPNSLSYFTNEDQKDHKGSIALDMNCCVEQSTIPTHCSPGACHGCPRLTQGVG</sequence>
<dbReference type="InterPro" id="IPR001849">
    <property type="entry name" value="PH_domain"/>
</dbReference>